<feature type="transmembrane region" description="Helical" evidence="1">
    <location>
        <begin position="20"/>
        <end position="45"/>
    </location>
</feature>
<dbReference type="OrthoDB" id="2681808at2759"/>
<feature type="domain" description="DUF6534" evidence="2">
    <location>
        <begin position="177"/>
        <end position="262"/>
    </location>
</feature>
<feature type="transmembrane region" description="Helical" evidence="1">
    <location>
        <begin position="95"/>
        <end position="116"/>
    </location>
</feature>
<proteinExistence type="predicted"/>
<name>A0A0D2LJA6_HYPSF</name>
<dbReference type="EMBL" id="KN817523">
    <property type="protein sequence ID" value="KJA27692.1"/>
    <property type="molecule type" value="Genomic_DNA"/>
</dbReference>
<dbReference type="Pfam" id="PF20152">
    <property type="entry name" value="DUF6534"/>
    <property type="match status" value="1"/>
</dbReference>
<dbReference type="InterPro" id="IPR045339">
    <property type="entry name" value="DUF6534"/>
</dbReference>
<feature type="transmembrane region" description="Helical" evidence="1">
    <location>
        <begin position="212"/>
        <end position="233"/>
    </location>
</feature>
<dbReference type="PANTHER" id="PTHR40465:SF1">
    <property type="entry name" value="DUF6534 DOMAIN-CONTAINING PROTEIN"/>
    <property type="match status" value="1"/>
</dbReference>
<evidence type="ECO:0000256" key="1">
    <source>
        <dbReference type="SAM" id="Phobius"/>
    </source>
</evidence>
<keyword evidence="1" id="KW-0812">Transmembrane</keyword>
<dbReference type="Proteomes" id="UP000054270">
    <property type="component" value="Unassembled WGS sequence"/>
</dbReference>
<dbReference type="OMA" id="EITTAIM"/>
<evidence type="ECO:0000313" key="3">
    <source>
        <dbReference type="EMBL" id="KJA27692.1"/>
    </source>
</evidence>
<gene>
    <name evidence="3" type="ORF">HYPSUDRAFT_34813</name>
</gene>
<protein>
    <recommendedName>
        <fullName evidence="2">DUF6534 domain-containing protein</fullName>
    </recommendedName>
</protein>
<keyword evidence="4" id="KW-1185">Reference proteome</keyword>
<evidence type="ECO:0000313" key="4">
    <source>
        <dbReference type="Proteomes" id="UP000054270"/>
    </source>
</evidence>
<keyword evidence="1" id="KW-0472">Membrane</keyword>
<accession>A0A0D2LJA6</accession>
<feature type="transmembrane region" description="Helical" evidence="1">
    <location>
        <begin position="170"/>
        <end position="192"/>
    </location>
</feature>
<sequence length="316" mass="34422">MSTLPTFAPTELPKLVYMDATSLLLGMMANWILFGVLVVQFYLYYISFPKDYRAVKLVVCAQLLLETTQTVMFTRDIVQHFTQAYTDPAGLNEVGTLWLSITLMIGLIAFITQGFYCYRVGVLTKSKYAVALIGMLSLAQLSAAISASVLEERAVLLTTLLSQNATLTAIGIWGGCSLACDIVIATIMTYHLRRWDTRLGNTHSMIVRLVRLSVETGCLTALSAGVLLVLVYLPGPPPYYTAAGSLVSKTYSNSMMAILNSRIKPVSNAPAFEAPLWNELVNPNGTQARVGGTQGIVFCRDRETEFSASSSSNTAP</sequence>
<dbReference type="PANTHER" id="PTHR40465">
    <property type="entry name" value="CHROMOSOME 1, WHOLE GENOME SHOTGUN SEQUENCE"/>
    <property type="match status" value="1"/>
</dbReference>
<evidence type="ECO:0000259" key="2">
    <source>
        <dbReference type="Pfam" id="PF20152"/>
    </source>
</evidence>
<dbReference type="AlphaFoldDB" id="A0A0D2LJA6"/>
<feature type="transmembrane region" description="Helical" evidence="1">
    <location>
        <begin position="128"/>
        <end position="150"/>
    </location>
</feature>
<reference evidence="4" key="1">
    <citation type="submission" date="2014-04" db="EMBL/GenBank/DDBJ databases">
        <title>Evolutionary Origins and Diversification of the Mycorrhizal Mutualists.</title>
        <authorList>
            <consortium name="DOE Joint Genome Institute"/>
            <consortium name="Mycorrhizal Genomics Consortium"/>
            <person name="Kohler A."/>
            <person name="Kuo A."/>
            <person name="Nagy L.G."/>
            <person name="Floudas D."/>
            <person name="Copeland A."/>
            <person name="Barry K.W."/>
            <person name="Cichocki N."/>
            <person name="Veneault-Fourrey C."/>
            <person name="LaButti K."/>
            <person name="Lindquist E.A."/>
            <person name="Lipzen A."/>
            <person name="Lundell T."/>
            <person name="Morin E."/>
            <person name="Murat C."/>
            <person name="Riley R."/>
            <person name="Ohm R."/>
            <person name="Sun H."/>
            <person name="Tunlid A."/>
            <person name="Henrissat B."/>
            <person name="Grigoriev I.V."/>
            <person name="Hibbett D.S."/>
            <person name="Martin F."/>
        </authorList>
    </citation>
    <scope>NUCLEOTIDE SEQUENCE [LARGE SCALE GENOMIC DNA]</scope>
    <source>
        <strain evidence="4">FD-334 SS-4</strain>
    </source>
</reference>
<dbReference type="STRING" id="945553.A0A0D2LJA6"/>
<keyword evidence="1" id="KW-1133">Transmembrane helix</keyword>
<organism evidence="3 4">
    <name type="scientific">Hypholoma sublateritium (strain FD-334 SS-4)</name>
    <dbReference type="NCBI Taxonomy" id="945553"/>
    <lineage>
        <taxon>Eukaryota</taxon>
        <taxon>Fungi</taxon>
        <taxon>Dikarya</taxon>
        <taxon>Basidiomycota</taxon>
        <taxon>Agaricomycotina</taxon>
        <taxon>Agaricomycetes</taxon>
        <taxon>Agaricomycetidae</taxon>
        <taxon>Agaricales</taxon>
        <taxon>Agaricineae</taxon>
        <taxon>Strophariaceae</taxon>
        <taxon>Hypholoma</taxon>
    </lineage>
</organism>